<evidence type="ECO:0000256" key="1">
    <source>
        <dbReference type="ARBA" id="ARBA00022491"/>
    </source>
</evidence>
<keyword evidence="2" id="KW-0805">Transcription regulation</keyword>
<evidence type="ECO:0000256" key="5">
    <source>
        <dbReference type="PROSITE-ProRule" id="PRU00335"/>
    </source>
</evidence>
<accession>A0A9J6ZBX6</accession>
<gene>
    <name evidence="7" type="ORF">NAG76_17375</name>
</gene>
<dbReference type="KEGG" id="plig:NAG76_17375"/>
<feature type="domain" description="HTH tetR-type" evidence="6">
    <location>
        <begin position="19"/>
        <end position="79"/>
    </location>
</feature>
<proteinExistence type="predicted"/>
<dbReference type="Gene3D" id="1.10.357.10">
    <property type="entry name" value="Tetracycline Repressor, domain 2"/>
    <property type="match status" value="1"/>
</dbReference>
<reference evidence="7" key="1">
    <citation type="submission" date="2022-05" db="EMBL/GenBank/DDBJ databases">
        <title>Novel bacterial taxa in a minimal lignocellulolytic consortium and its capacity to transform plastics disclosed by genome-resolved metagenomics.</title>
        <authorList>
            <person name="Rodriguez C.A.D."/>
            <person name="Diaz-Garcia L."/>
            <person name="Herrera K."/>
            <person name="Tarazona N.A."/>
            <person name="Sproer C."/>
            <person name="Overmann J."/>
            <person name="Jimenez D.J."/>
        </authorList>
    </citation>
    <scope>NUCLEOTIDE SEQUENCE</scope>
    <source>
        <strain evidence="7">MAG5</strain>
    </source>
</reference>
<dbReference type="AlphaFoldDB" id="A0A9J6ZBX6"/>
<sequence>MNKDLQRSPGRPKQAENDLPIQDIILRTAAKLFMEHGYEPVSLQQIAKACNVTKPSIYYHFTSKPELFKIAVTTMFKNVQQATSRLLREADHLEAGLLNVAKVRLANPHSDIETILRDAERYLSEIQIQEIREAENKIYEELANYFEAAMDKNILRRNNSMLLAQIFSTMMVIGNKGDIIRKSDPTLDLSKEIVGLFLRGTLVK</sequence>
<keyword evidence="1" id="KW-0678">Repressor</keyword>
<keyword evidence="3 5" id="KW-0238">DNA-binding</keyword>
<evidence type="ECO:0000256" key="3">
    <source>
        <dbReference type="ARBA" id="ARBA00023125"/>
    </source>
</evidence>
<organism evidence="7 8">
    <name type="scientific">Candidatus Pristimantibacillus lignocellulolyticus</name>
    <dbReference type="NCBI Taxonomy" id="2994561"/>
    <lineage>
        <taxon>Bacteria</taxon>
        <taxon>Bacillati</taxon>
        <taxon>Bacillota</taxon>
        <taxon>Bacilli</taxon>
        <taxon>Bacillales</taxon>
        <taxon>Paenibacillaceae</taxon>
        <taxon>Candidatus Pristimantibacillus</taxon>
    </lineage>
</organism>
<dbReference type="PROSITE" id="PS01081">
    <property type="entry name" value="HTH_TETR_1"/>
    <property type="match status" value="1"/>
</dbReference>
<dbReference type="InterPro" id="IPR023772">
    <property type="entry name" value="DNA-bd_HTH_TetR-type_CS"/>
</dbReference>
<feature type="DNA-binding region" description="H-T-H motif" evidence="5">
    <location>
        <begin position="42"/>
        <end position="61"/>
    </location>
</feature>
<dbReference type="EMBL" id="CP097899">
    <property type="protein sequence ID" value="URN93587.1"/>
    <property type="molecule type" value="Genomic_DNA"/>
</dbReference>
<dbReference type="InterPro" id="IPR050109">
    <property type="entry name" value="HTH-type_TetR-like_transc_reg"/>
</dbReference>
<dbReference type="GO" id="GO:0000976">
    <property type="term" value="F:transcription cis-regulatory region binding"/>
    <property type="evidence" value="ECO:0007669"/>
    <property type="project" value="TreeGrafter"/>
</dbReference>
<dbReference type="PRINTS" id="PR00455">
    <property type="entry name" value="HTHTETR"/>
</dbReference>
<dbReference type="InterPro" id="IPR001647">
    <property type="entry name" value="HTH_TetR"/>
</dbReference>
<evidence type="ECO:0000313" key="7">
    <source>
        <dbReference type="EMBL" id="URN93587.1"/>
    </source>
</evidence>
<dbReference type="SUPFAM" id="SSF46689">
    <property type="entry name" value="Homeodomain-like"/>
    <property type="match status" value="1"/>
</dbReference>
<protein>
    <submittedName>
        <fullName evidence="7">TetR/AcrR family transcriptional regulator</fullName>
    </submittedName>
</protein>
<evidence type="ECO:0000313" key="8">
    <source>
        <dbReference type="Proteomes" id="UP001056756"/>
    </source>
</evidence>
<dbReference type="PANTHER" id="PTHR30055:SF175">
    <property type="entry name" value="HTH-TYPE TRANSCRIPTIONAL REPRESSOR KSTR2"/>
    <property type="match status" value="1"/>
</dbReference>
<dbReference type="GO" id="GO:0003700">
    <property type="term" value="F:DNA-binding transcription factor activity"/>
    <property type="evidence" value="ECO:0007669"/>
    <property type="project" value="TreeGrafter"/>
</dbReference>
<dbReference type="Proteomes" id="UP001056756">
    <property type="component" value="Chromosome"/>
</dbReference>
<dbReference type="PANTHER" id="PTHR30055">
    <property type="entry name" value="HTH-TYPE TRANSCRIPTIONAL REGULATOR RUTR"/>
    <property type="match status" value="1"/>
</dbReference>
<dbReference type="InterPro" id="IPR009057">
    <property type="entry name" value="Homeodomain-like_sf"/>
</dbReference>
<name>A0A9J6ZBX6_9BACL</name>
<evidence type="ECO:0000256" key="2">
    <source>
        <dbReference type="ARBA" id="ARBA00023015"/>
    </source>
</evidence>
<dbReference type="PROSITE" id="PS50977">
    <property type="entry name" value="HTH_TETR_2"/>
    <property type="match status" value="1"/>
</dbReference>
<evidence type="ECO:0000259" key="6">
    <source>
        <dbReference type="PROSITE" id="PS50977"/>
    </source>
</evidence>
<evidence type="ECO:0000256" key="4">
    <source>
        <dbReference type="ARBA" id="ARBA00023163"/>
    </source>
</evidence>
<keyword evidence="4" id="KW-0804">Transcription</keyword>
<dbReference type="Pfam" id="PF00440">
    <property type="entry name" value="TetR_N"/>
    <property type="match status" value="1"/>
</dbReference>